<proteinExistence type="predicted"/>
<evidence type="ECO:0000313" key="3">
    <source>
        <dbReference type="Proteomes" id="UP000239203"/>
    </source>
</evidence>
<protein>
    <recommendedName>
        <fullName evidence="4">DUF4267 domain-containing protein</fullName>
    </recommendedName>
</protein>
<dbReference type="RefSeq" id="WP_104476545.1">
    <property type="nucleotide sequence ID" value="NZ_CP154825.1"/>
</dbReference>
<dbReference type="AlphaFoldDB" id="A0A2S6H1Q5"/>
<comment type="caution">
    <text evidence="2">The sequence shown here is derived from an EMBL/GenBank/DDBJ whole genome shotgun (WGS) entry which is preliminary data.</text>
</comment>
<feature type="transmembrane region" description="Helical" evidence="1">
    <location>
        <begin position="121"/>
        <end position="142"/>
    </location>
</feature>
<organism evidence="2 3">
    <name type="scientific">Actinokineospora auranticolor</name>
    <dbReference type="NCBI Taxonomy" id="155976"/>
    <lineage>
        <taxon>Bacteria</taxon>
        <taxon>Bacillati</taxon>
        <taxon>Actinomycetota</taxon>
        <taxon>Actinomycetes</taxon>
        <taxon>Pseudonocardiales</taxon>
        <taxon>Pseudonocardiaceae</taxon>
        <taxon>Actinokineospora</taxon>
    </lineage>
</organism>
<gene>
    <name evidence="2" type="ORF">CLV40_101583</name>
</gene>
<feature type="transmembrane region" description="Helical" evidence="1">
    <location>
        <begin position="56"/>
        <end position="75"/>
    </location>
</feature>
<accession>A0A2S6H1Q5</accession>
<keyword evidence="1" id="KW-0472">Membrane</keyword>
<evidence type="ECO:0000256" key="1">
    <source>
        <dbReference type="SAM" id="Phobius"/>
    </source>
</evidence>
<dbReference type="OrthoDB" id="3543536at2"/>
<dbReference type="Proteomes" id="UP000239203">
    <property type="component" value="Unassembled WGS sequence"/>
</dbReference>
<keyword evidence="1" id="KW-0812">Transmembrane</keyword>
<keyword evidence="3" id="KW-1185">Reference proteome</keyword>
<sequence>MTGFRWTVAVCSLVFTIGTAVQNFGIVDLPLIERTMVLAGNTPDQAAADAPGFLSAFRLVGCVFIVGNALGVSALTSHRWPLWVALAVNACQAAGVFMIPFEVSDATADRYGPAGLLPSLVTDGGALLLTTVLLIALARGAFRARPAAIR</sequence>
<dbReference type="EMBL" id="PTIX01000001">
    <property type="protein sequence ID" value="PPK71393.1"/>
    <property type="molecule type" value="Genomic_DNA"/>
</dbReference>
<evidence type="ECO:0008006" key="4">
    <source>
        <dbReference type="Google" id="ProtNLM"/>
    </source>
</evidence>
<keyword evidence="1" id="KW-1133">Transmembrane helix</keyword>
<reference evidence="2 3" key="1">
    <citation type="submission" date="2018-02" db="EMBL/GenBank/DDBJ databases">
        <title>Genomic Encyclopedia of Archaeal and Bacterial Type Strains, Phase II (KMG-II): from individual species to whole genera.</title>
        <authorList>
            <person name="Goeker M."/>
        </authorList>
    </citation>
    <scope>NUCLEOTIDE SEQUENCE [LARGE SCALE GENOMIC DNA]</scope>
    <source>
        <strain evidence="2 3">YU 961-1</strain>
    </source>
</reference>
<feature type="transmembrane region" description="Helical" evidence="1">
    <location>
        <begin position="82"/>
        <end position="101"/>
    </location>
</feature>
<name>A0A2S6H1Q5_9PSEU</name>
<evidence type="ECO:0000313" key="2">
    <source>
        <dbReference type="EMBL" id="PPK71393.1"/>
    </source>
</evidence>